<dbReference type="AlphaFoldDB" id="A0A9Q4I1I6"/>
<evidence type="ECO:0000313" key="2">
    <source>
        <dbReference type="Proteomes" id="UP001079535"/>
    </source>
</evidence>
<gene>
    <name evidence="1" type="ORF">OZZ17_03430</name>
</gene>
<accession>A0A9Q4I1I6</accession>
<protein>
    <submittedName>
        <fullName evidence="1">DUF262 domain-containing protein</fullName>
    </submittedName>
</protein>
<proteinExistence type="predicted"/>
<dbReference type="EMBL" id="JAPRAY010000003">
    <property type="protein sequence ID" value="MCZ0666588.1"/>
    <property type="molecule type" value="Genomic_DNA"/>
</dbReference>
<dbReference type="RefSeq" id="WP_268803380.1">
    <property type="nucleotide sequence ID" value="NZ_JAPRAY010000003.1"/>
</dbReference>
<name>A0A9Q4I1I6_MEDGN</name>
<evidence type="ECO:0000313" key="1">
    <source>
        <dbReference type="EMBL" id="MCZ0666588.1"/>
    </source>
</evidence>
<dbReference type="Proteomes" id="UP001079535">
    <property type="component" value="Unassembled WGS sequence"/>
</dbReference>
<organism evidence="1 2">
    <name type="scientific">Mediterraneibacter gnavus</name>
    <name type="common">Ruminococcus gnavus</name>
    <dbReference type="NCBI Taxonomy" id="33038"/>
    <lineage>
        <taxon>Bacteria</taxon>
        <taxon>Bacillati</taxon>
        <taxon>Bacillota</taxon>
        <taxon>Clostridia</taxon>
        <taxon>Lachnospirales</taxon>
        <taxon>Lachnospiraceae</taxon>
        <taxon>Mediterraneibacter</taxon>
    </lineage>
</organism>
<sequence>MAKKIRKKTLSLESYLEEIVEEDISDNQDVQRLFCWENGMINELIKTVLTDDYIPPIILGEEDLDEDVVQQYIVDGMQRSSALVKFKYENYKITATLEDPIIQYQRKKKDENNKICKDEYGKVIWESVEYDLRRKTYEMLPPELKKMFDDYQIDITIHQHCTMSQISKLVRRYNNHLGMNTSQKAFTYIDLHARKIRTISEKNKFFKNCMSCSGKQQSKGIRERLVCESVMTTFFFDNWKSAIKNMSKYLNENATEEHFDTVNEYFSRIESVCKDNFTEVFVPKNVIVWIPVFKEFAKFGLDDIKFKDFVEEFEKSLYKKDVNGVTFDKLNEDRHTKGKAILKEKINILTALMKEYLHIKEDEECLVEVGENNVIDNASSDQNALEFIKENVKEDVIDEDIELYKIQLDDWTVEVDNSSKLLEPENMNSLLAVVAYSFETNIDLEIPEWMVSFFNRNSTYIKDQKENYTYMVNDIGEFLRNKYELVG</sequence>
<reference evidence="1" key="1">
    <citation type="submission" date="2022-11" db="EMBL/GenBank/DDBJ databases">
        <title>Temperate bacteriophages infecting mucin-degrading bacterium Ruminococcus gnavus from the human gut.</title>
        <authorList>
            <person name="Buttimer C."/>
        </authorList>
    </citation>
    <scope>NUCLEOTIDE SEQUENCE</scope>
    <source>
        <strain evidence="1">CCUG 49994</strain>
    </source>
</reference>
<comment type="caution">
    <text evidence="1">The sequence shown here is derived from an EMBL/GenBank/DDBJ whole genome shotgun (WGS) entry which is preliminary data.</text>
</comment>